<keyword evidence="4 5" id="KW-0472">Membrane</keyword>
<evidence type="ECO:0000256" key="5">
    <source>
        <dbReference type="SAM" id="Phobius"/>
    </source>
</evidence>
<evidence type="ECO:0000256" key="3">
    <source>
        <dbReference type="ARBA" id="ARBA00022989"/>
    </source>
</evidence>
<feature type="transmembrane region" description="Helical" evidence="5">
    <location>
        <begin position="160"/>
        <end position="184"/>
    </location>
</feature>
<dbReference type="PANTHER" id="PTHR10361">
    <property type="entry name" value="SODIUM-BILE ACID COTRANSPORTER"/>
    <property type="match status" value="1"/>
</dbReference>
<dbReference type="InterPro" id="IPR004710">
    <property type="entry name" value="Bilac:Na_transpt"/>
</dbReference>
<name>A0A0S3QUZ4_THET7</name>
<dbReference type="OrthoDB" id="9806785at2"/>
<feature type="transmembrane region" description="Helical" evidence="5">
    <location>
        <begin position="222"/>
        <end position="249"/>
    </location>
</feature>
<evidence type="ECO:0000313" key="6">
    <source>
        <dbReference type="EMBL" id="BAT72122.1"/>
    </source>
</evidence>
<keyword evidence="3 5" id="KW-1133">Transmembrane helix</keyword>
<dbReference type="AlphaFoldDB" id="A0A0S3QUZ4"/>
<organism evidence="6 7">
    <name type="scientific">Thermosulfidibacter takaii (strain DSM 17441 / JCM 13301 / NBRC 103674 / ABI70S6)</name>
    <dbReference type="NCBI Taxonomy" id="1298851"/>
    <lineage>
        <taxon>Bacteria</taxon>
        <taxon>Pseudomonadati</taxon>
        <taxon>Thermosulfidibacterota</taxon>
        <taxon>Thermosulfidibacteria</taxon>
        <taxon>Thermosulfidibacterales</taxon>
        <taxon>Thermosulfidibacteraceae</taxon>
    </lineage>
</organism>
<dbReference type="InterPro" id="IPR002657">
    <property type="entry name" value="BilAc:Na_symport/Acr3"/>
</dbReference>
<feature type="transmembrane region" description="Helical" evidence="5">
    <location>
        <begin position="196"/>
        <end position="216"/>
    </location>
</feature>
<dbReference type="Gene3D" id="1.20.1530.20">
    <property type="match status" value="1"/>
</dbReference>
<feature type="transmembrane region" description="Helical" evidence="5">
    <location>
        <begin position="42"/>
        <end position="60"/>
    </location>
</feature>
<dbReference type="GO" id="GO:0016020">
    <property type="term" value="C:membrane"/>
    <property type="evidence" value="ECO:0007669"/>
    <property type="project" value="UniProtKB-SubCell"/>
</dbReference>
<feature type="transmembrane region" description="Helical" evidence="5">
    <location>
        <begin position="72"/>
        <end position="95"/>
    </location>
</feature>
<sequence length="312" mass="34493">MQGYWLQKINEKFSSLLIFLIPLSFVVGYFTRGFMPHLKWTAPHMLFTIMFTSVWSLRWGDFVEIKKYKSAFALGMLGQLLLLPLVAILIAEVFFGVSEPYGVGQLCVSVSPAAISTIIWSSITGGDIALGIVLVGAHVLIIPFYAPFVLKLILGKSVQFSLIGLFTKLMWSVFIPTVVAIFLYERFPKDDLKPLFAIWAKFGMLYMIVLNTSVAFSSVPLALSTLMVLLAVGLQVAASYLVGFVLGKVTRADKKARVTLTYFMGMKNNGAALVMALSGFSPAATLPVAVTIMWQQPVASVIDRLWRWKGKL</sequence>
<keyword evidence="2 5" id="KW-0812">Transmembrane</keyword>
<dbReference type="EMBL" id="AP013035">
    <property type="protein sequence ID" value="BAT72122.1"/>
    <property type="molecule type" value="Genomic_DNA"/>
</dbReference>
<feature type="transmembrane region" description="Helical" evidence="5">
    <location>
        <begin position="270"/>
        <end position="294"/>
    </location>
</feature>
<dbReference type="Pfam" id="PF01758">
    <property type="entry name" value="SBF"/>
    <property type="match status" value="1"/>
</dbReference>
<feature type="transmembrane region" description="Helical" evidence="5">
    <location>
        <begin position="101"/>
        <end position="121"/>
    </location>
</feature>
<evidence type="ECO:0000256" key="4">
    <source>
        <dbReference type="ARBA" id="ARBA00023136"/>
    </source>
</evidence>
<dbReference type="InterPro" id="IPR038770">
    <property type="entry name" value="Na+/solute_symporter_sf"/>
</dbReference>
<feature type="transmembrane region" description="Helical" evidence="5">
    <location>
        <begin position="128"/>
        <end position="148"/>
    </location>
</feature>
<feature type="transmembrane region" description="Helical" evidence="5">
    <location>
        <begin position="12"/>
        <end position="30"/>
    </location>
</feature>
<dbReference type="KEGG" id="ttk:TST_1335"/>
<dbReference type="PANTHER" id="PTHR10361:SF28">
    <property type="entry name" value="P3 PROTEIN-RELATED"/>
    <property type="match status" value="1"/>
</dbReference>
<gene>
    <name evidence="6" type="ORF">TST_1335</name>
</gene>
<reference evidence="7" key="1">
    <citation type="journal article" date="2018" name="Science">
        <title>A primordial and reversible TCA cycle in a facultatively chemolithoautotrophic thermophile.</title>
        <authorList>
            <person name="Nunoura T."/>
            <person name="Chikaraishi Y."/>
            <person name="Izaki R."/>
            <person name="Suwa T."/>
            <person name="Sato T."/>
            <person name="Harada T."/>
            <person name="Mori K."/>
            <person name="Kato Y."/>
            <person name="Miyazaki M."/>
            <person name="Shimamura S."/>
            <person name="Yanagawa K."/>
            <person name="Shuto A."/>
            <person name="Ohkouchi N."/>
            <person name="Fujita N."/>
            <person name="Takaki Y."/>
            <person name="Atomi H."/>
            <person name="Takai K."/>
        </authorList>
    </citation>
    <scope>NUCLEOTIDE SEQUENCE [LARGE SCALE GENOMIC DNA]</scope>
    <source>
        <strain evidence="7">DSM 17441 / JCM 13301 / NBRC 103674 / ABI70S6</strain>
    </source>
</reference>
<dbReference type="RefSeq" id="WP_068550112.1">
    <property type="nucleotide sequence ID" value="NZ_AP013035.1"/>
</dbReference>
<evidence type="ECO:0000256" key="1">
    <source>
        <dbReference type="ARBA" id="ARBA00004141"/>
    </source>
</evidence>
<dbReference type="Proteomes" id="UP000063234">
    <property type="component" value="Chromosome"/>
</dbReference>
<accession>A0A0S3QUZ4</accession>
<evidence type="ECO:0000313" key="7">
    <source>
        <dbReference type="Proteomes" id="UP000063234"/>
    </source>
</evidence>
<protein>
    <submittedName>
        <fullName evidence="6">Bile acid:Na+ symporter, ACR3 family</fullName>
    </submittedName>
</protein>
<keyword evidence="7" id="KW-1185">Reference proteome</keyword>
<comment type="subcellular location">
    <subcellularLocation>
        <location evidence="1">Membrane</location>
        <topology evidence="1">Multi-pass membrane protein</topology>
    </subcellularLocation>
</comment>
<proteinExistence type="predicted"/>
<evidence type="ECO:0000256" key="2">
    <source>
        <dbReference type="ARBA" id="ARBA00022692"/>
    </source>
</evidence>
<dbReference type="STRING" id="1298851.TST_1335"/>